<evidence type="ECO:0000256" key="9">
    <source>
        <dbReference type="ARBA" id="ARBA00023180"/>
    </source>
</evidence>
<dbReference type="InterPro" id="IPR013783">
    <property type="entry name" value="Ig-like_fold"/>
</dbReference>
<keyword evidence="8" id="KW-1015">Disulfide bond</keyword>
<evidence type="ECO:0000256" key="12">
    <source>
        <dbReference type="SAM" id="SignalP"/>
    </source>
</evidence>
<dbReference type="SUPFAM" id="SSF48726">
    <property type="entry name" value="Immunoglobulin"/>
    <property type="match status" value="1"/>
</dbReference>
<dbReference type="SMART" id="SM00407">
    <property type="entry name" value="IGc1"/>
    <property type="match status" value="1"/>
</dbReference>
<dbReference type="PROSITE" id="PS00290">
    <property type="entry name" value="IG_MHC"/>
    <property type="match status" value="1"/>
</dbReference>
<dbReference type="InterPro" id="IPR001039">
    <property type="entry name" value="MHC_I_a_a1/a2"/>
</dbReference>
<comment type="similarity">
    <text evidence="10">Belongs to the MHC class I family.</text>
</comment>
<evidence type="ECO:0000259" key="13">
    <source>
        <dbReference type="PROSITE" id="PS50835"/>
    </source>
</evidence>
<keyword evidence="3 11" id="KW-0812">Transmembrane</keyword>
<evidence type="ECO:0000256" key="3">
    <source>
        <dbReference type="ARBA" id="ARBA00022692"/>
    </source>
</evidence>
<evidence type="ECO:0000256" key="8">
    <source>
        <dbReference type="ARBA" id="ARBA00023157"/>
    </source>
</evidence>
<protein>
    <submittedName>
        <fullName evidence="14">H-2 class I histocompatibility antigen, Q9 alpha chain-like</fullName>
    </submittedName>
</protein>
<evidence type="ECO:0000256" key="2">
    <source>
        <dbReference type="ARBA" id="ARBA00022451"/>
    </source>
</evidence>
<dbReference type="Pfam" id="PF07654">
    <property type="entry name" value="C1-set"/>
    <property type="match status" value="1"/>
</dbReference>
<feature type="chain" id="PRO_5041208648" evidence="12">
    <location>
        <begin position="33"/>
        <end position="417"/>
    </location>
</feature>
<dbReference type="GO" id="GO:0009897">
    <property type="term" value="C:external side of plasma membrane"/>
    <property type="evidence" value="ECO:0007669"/>
    <property type="project" value="TreeGrafter"/>
</dbReference>
<dbReference type="FunFam" id="2.60.40.10:FF:000204">
    <property type="entry name" value="Major histocompatibility complex, class I-related protein"/>
    <property type="match status" value="1"/>
</dbReference>
<keyword evidence="5" id="KW-0391">Immunity</keyword>
<evidence type="ECO:0000256" key="11">
    <source>
        <dbReference type="SAM" id="Phobius"/>
    </source>
</evidence>
<dbReference type="Proteomes" id="UP001178461">
    <property type="component" value="Chromosome 2"/>
</dbReference>
<feature type="domain" description="Ig-like" evidence="13">
    <location>
        <begin position="215"/>
        <end position="301"/>
    </location>
</feature>
<evidence type="ECO:0000256" key="6">
    <source>
        <dbReference type="ARBA" id="ARBA00022989"/>
    </source>
</evidence>
<dbReference type="CDD" id="cd07698">
    <property type="entry name" value="IgC1_MHC_I_alpha3"/>
    <property type="match status" value="1"/>
</dbReference>
<evidence type="ECO:0000313" key="14">
    <source>
        <dbReference type="EMBL" id="CAI5768670.1"/>
    </source>
</evidence>
<evidence type="ECO:0000256" key="4">
    <source>
        <dbReference type="ARBA" id="ARBA00022729"/>
    </source>
</evidence>
<dbReference type="Pfam" id="PF00129">
    <property type="entry name" value="MHC_I"/>
    <property type="match status" value="1"/>
</dbReference>
<evidence type="ECO:0000256" key="1">
    <source>
        <dbReference type="ARBA" id="ARBA00004479"/>
    </source>
</evidence>
<keyword evidence="4 12" id="KW-0732">Signal</keyword>
<proteinExistence type="inferred from homology"/>
<keyword evidence="15" id="KW-1185">Reference proteome</keyword>
<keyword evidence="6 11" id="KW-1133">Transmembrane helix</keyword>
<dbReference type="InterPro" id="IPR037055">
    <property type="entry name" value="MHC_I-like_Ag-recog_sf"/>
</dbReference>
<dbReference type="FunFam" id="3.30.500.10:FF:000001">
    <property type="entry name" value="H-2 class I histocompatibility antigen, alpha chain"/>
    <property type="match status" value="1"/>
</dbReference>
<dbReference type="SUPFAM" id="SSF54452">
    <property type="entry name" value="MHC antigen-recognition domain"/>
    <property type="match status" value="1"/>
</dbReference>
<dbReference type="PANTHER" id="PTHR16675:SF242">
    <property type="entry name" value="MAJOR HISTOCOMPATIBILITY COMPLEX CLASS I-RELATED GENE PROTEIN"/>
    <property type="match status" value="1"/>
</dbReference>
<dbReference type="GO" id="GO:0005615">
    <property type="term" value="C:extracellular space"/>
    <property type="evidence" value="ECO:0007669"/>
    <property type="project" value="TreeGrafter"/>
</dbReference>
<evidence type="ECO:0000256" key="5">
    <source>
        <dbReference type="ARBA" id="ARBA00022859"/>
    </source>
</evidence>
<dbReference type="CDD" id="cd12087">
    <property type="entry name" value="TM_EGFR-like"/>
    <property type="match status" value="1"/>
</dbReference>
<evidence type="ECO:0000256" key="10">
    <source>
        <dbReference type="RuleBase" id="RU004439"/>
    </source>
</evidence>
<dbReference type="GO" id="GO:0002474">
    <property type="term" value="P:antigen processing and presentation of peptide antigen via MHC class I"/>
    <property type="evidence" value="ECO:0007669"/>
    <property type="project" value="UniProtKB-KW"/>
</dbReference>
<dbReference type="EMBL" id="OX395127">
    <property type="protein sequence ID" value="CAI5768670.1"/>
    <property type="molecule type" value="Genomic_DNA"/>
</dbReference>
<keyword evidence="2" id="KW-0490">MHC I</keyword>
<dbReference type="Gene3D" id="3.30.500.10">
    <property type="entry name" value="MHC class I-like antigen recognition-like"/>
    <property type="match status" value="1"/>
</dbReference>
<dbReference type="Gene3D" id="2.60.40.10">
    <property type="entry name" value="Immunoglobulins"/>
    <property type="match status" value="1"/>
</dbReference>
<reference evidence="14" key="1">
    <citation type="submission" date="2022-12" db="EMBL/GenBank/DDBJ databases">
        <authorList>
            <person name="Alioto T."/>
            <person name="Alioto T."/>
            <person name="Gomez Garrido J."/>
        </authorList>
    </citation>
    <scope>NUCLEOTIDE SEQUENCE</scope>
</reference>
<feature type="signal peptide" evidence="12">
    <location>
        <begin position="1"/>
        <end position="32"/>
    </location>
</feature>
<accession>A0AA35P0S7</accession>
<dbReference type="InterPro" id="IPR036179">
    <property type="entry name" value="Ig-like_dom_sf"/>
</dbReference>
<dbReference type="GO" id="GO:0042612">
    <property type="term" value="C:MHC class I protein complex"/>
    <property type="evidence" value="ECO:0007669"/>
    <property type="project" value="UniProtKB-KW"/>
</dbReference>
<dbReference type="InterPro" id="IPR003006">
    <property type="entry name" value="Ig/MHC_CS"/>
</dbReference>
<dbReference type="GO" id="GO:0006955">
    <property type="term" value="P:immune response"/>
    <property type="evidence" value="ECO:0007669"/>
    <property type="project" value="TreeGrafter"/>
</dbReference>
<keyword evidence="7 11" id="KW-0472">Membrane</keyword>
<dbReference type="PROSITE" id="PS50835">
    <property type="entry name" value="IG_LIKE"/>
    <property type="match status" value="1"/>
</dbReference>
<dbReference type="InterPro" id="IPR011162">
    <property type="entry name" value="MHC_I/II-like_Ag-recog"/>
</dbReference>
<dbReference type="AlphaFoldDB" id="A0AA35P0S7"/>
<gene>
    <name evidence="14" type="ORF">PODLI_1B025570</name>
</gene>
<comment type="subcellular location">
    <subcellularLocation>
        <location evidence="1">Membrane</location>
        <topology evidence="1">Single-pass type I membrane protein</topology>
    </subcellularLocation>
</comment>
<dbReference type="InterPro" id="IPR003597">
    <property type="entry name" value="Ig_C1-set"/>
</dbReference>
<sequence length="417" mass="47585">MGVLLLRRPPLILRTAAHLLLLLLLDCAGSTSHSLRYFYTAVSEPGQGLPQFISVGYVDDQQFVQYDSDTQEALPQVPWMRKVEKEDPLYWKKITHLFRDTERVLGWNLATLQTRFNQSGGFPSLQEMLGCELRSDGRKEGYWQFGYNGRDFIAFDKETLTWTAADTGAKVTKRKWDPIVEQNKYRRAYLEETCIEWLQRYLEYGKETLLRTEAPVVKVTRKADYDGLETLVCQVHGFYPKEIEANWVKDGEVWQEGTLRGLVAPNSDGTYYLLLSVQIDPEERERFRCRVEHDSLEKPLDVAWEKEPVNLGLIVGAIVGVMAAILLVSGTIIFFIRRKQSKKLAYKAASTSSQESDSSASVLLRAPAEFQRSTSPENIHRLWQGGANNWSSVANLAPKLAPRVLPGDRCRNQRADF</sequence>
<evidence type="ECO:0000313" key="15">
    <source>
        <dbReference type="Proteomes" id="UP001178461"/>
    </source>
</evidence>
<evidence type="ECO:0000256" key="7">
    <source>
        <dbReference type="ARBA" id="ARBA00023136"/>
    </source>
</evidence>
<organism evidence="14 15">
    <name type="scientific">Podarcis lilfordi</name>
    <name type="common">Lilford's wall lizard</name>
    <dbReference type="NCBI Taxonomy" id="74358"/>
    <lineage>
        <taxon>Eukaryota</taxon>
        <taxon>Metazoa</taxon>
        <taxon>Chordata</taxon>
        <taxon>Craniata</taxon>
        <taxon>Vertebrata</taxon>
        <taxon>Euteleostomi</taxon>
        <taxon>Lepidosauria</taxon>
        <taxon>Squamata</taxon>
        <taxon>Bifurcata</taxon>
        <taxon>Unidentata</taxon>
        <taxon>Episquamata</taxon>
        <taxon>Laterata</taxon>
        <taxon>Lacertibaenia</taxon>
        <taxon>Lacertidae</taxon>
        <taxon>Podarcis</taxon>
    </lineage>
</organism>
<dbReference type="InterPro" id="IPR050208">
    <property type="entry name" value="MHC_class-I_related"/>
</dbReference>
<keyword evidence="9" id="KW-0325">Glycoprotein</keyword>
<dbReference type="InterPro" id="IPR007110">
    <property type="entry name" value="Ig-like_dom"/>
</dbReference>
<dbReference type="PRINTS" id="PR01638">
    <property type="entry name" value="MHCCLASSI"/>
</dbReference>
<feature type="transmembrane region" description="Helical" evidence="11">
    <location>
        <begin position="311"/>
        <end position="336"/>
    </location>
</feature>
<dbReference type="InterPro" id="IPR011161">
    <property type="entry name" value="MHC_I-like_Ag-recog"/>
</dbReference>
<dbReference type="PANTHER" id="PTHR16675">
    <property type="entry name" value="MHC CLASS I-RELATED"/>
    <property type="match status" value="1"/>
</dbReference>
<name>A0AA35P0S7_9SAUR</name>